<sequence length="349" mass="37571">MTADGPQQTGSADEALPVVPVLPVAPVLVRDYRRLVRLFPFAYRREHEAEMLGHLLDGARPGQSRPSSAERRDLVLAAVREWVVVPLGPTPGRRRSAATFLVLVLPLLLMVPAAKTFVAAAVTFEYRGPWLAVSSHPFAPGWVLWGAGLVLVLCGLVRTGRTLVVAGTVVSTVALGVMIWQDALQAAYVEAVWVVGMAAFALALVERTRTGERPYGWRWGIAPAGIAALLAALTWGEFTGAGPSWRYVSPFWHLTTGTIVVPVVVGLVVLVVIPATRDAVPLLGGIFAAFMIGRVGIFGSRTYPFYGYERVDVAVLLLVAAATFLALRWTVDRPHPGLTLRVSTSPAEK</sequence>
<evidence type="ECO:0008006" key="4">
    <source>
        <dbReference type="Google" id="ProtNLM"/>
    </source>
</evidence>
<keyword evidence="1" id="KW-0472">Membrane</keyword>
<dbReference type="RefSeq" id="WP_204810039.1">
    <property type="nucleotide sequence ID" value="NZ_BAAAIY010000002.1"/>
</dbReference>
<evidence type="ECO:0000313" key="3">
    <source>
        <dbReference type="Proteomes" id="UP001596305"/>
    </source>
</evidence>
<feature type="transmembrane region" description="Helical" evidence="1">
    <location>
        <begin position="163"/>
        <end position="180"/>
    </location>
</feature>
<reference evidence="3" key="1">
    <citation type="journal article" date="2019" name="Int. J. Syst. Evol. Microbiol.">
        <title>The Global Catalogue of Microorganisms (GCM) 10K type strain sequencing project: providing services to taxonomists for standard genome sequencing and annotation.</title>
        <authorList>
            <consortium name="The Broad Institute Genomics Platform"/>
            <consortium name="The Broad Institute Genome Sequencing Center for Infectious Disease"/>
            <person name="Wu L."/>
            <person name="Ma J."/>
        </authorList>
    </citation>
    <scope>NUCLEOTIDE SEQUENCE [LARGE SCALE GENOMIC DNA]</scope>
    <source>
        <strain evidence="3">CCUG 47105</strain>
    </source>
</reference>
<feature type="transmembrane region" description="Helical" evidence="1">
    <location>
        <begin position="138"/>
        <end position="156"/>
    </location>
</feature>
<feature type="transmembrane region" description="Helical" evidence="1">
    <location>
        <begin position="251"/>
        <end position="273"/>
    </location>
</feature>
<comment type="caution">
    <text evidence="2">The sequence shown here is derived from an EMBL/GenBank/DDBJ whole genome shotgun (WGS) entry which is preliminary data.</text>
</comment>
<keyword evidence="1" id="KW-1133">Transmembrane helix</keyword>
<evidence type="ECO:0000313" key="2">
    <source>
        <dbReference type="EMBL" id="MFC6425064.1"/>
    </source>
</evidence>
<proteinExistence type="predicted"/>
<dbReference type="EMBL" id="JBHSTM010000005">
    <property type="protein sequence ID" value="MFC6425064.1"/>
    <property type="molecule type" value="Genomic_DNA"/>
</dbReference>
<protein>
    <recommendedName>
        <fullName evidence="4">Integral membrane protein</fullName>
    </recommendedName>
</protein>
<feature type="transmembrane region" description="Helical" evidence="1">
    <location>
        <begin position="97"/>
        <end position="118"/>
    </location>
</feature>
<keyword evidence="1" id="KW-0812">Transmembrane</keyword>
<keyword evidence="3" id="KW-1185">Reference proteome</keyword>
<feature type="transmembrane region" description="Helical" evidence="1">
    <location>
        <begin position="217"/>
        <end position="236"/>
    </location>
</feature>
<evidence type="ECO:0000256" key="1">
    <source>
        <dbReference type="SAM" id="Phobius"/>
    </source>
</evidence>
<dbReference type="Proteomes" id="UP001596305">
    <property type="component" value="Unassembled WGS sequence"/>
</dbReference>
<accession>A0ABW1X947</accession>
<feature type="transmembrane region" description="Helical" evidence="1">
    <location>
        <begin position="311"/>
        <end position="331"/>
    </location>
</feature>
<feature type="transmembrane region" description="Helical" evidence="1">
    <location>
        <begin position="280"/>
        <end position="299"/>
    </location>
</feature>
<feature type="transmembrane region" description="Helical" evidence="1">
    <location>
        <begin position="186"/>
        <end position="205"/>
    </location>
</feature>
<name>A0ABW1X947_9CELL</name>
<gene>
    <name evidence="2" type="ORF">ACFP71_09510</name>
</gene>
<organism evidence="2 3">
    <name type="scientific">Oerskovia paurometabola</name>
    <dbReference type="NCBI Taxonomy" id="162170"/>
    <lineage>
        <taxon>Bacteria</taxon>
        <taxon>Bacillati</taxon>
        <taxon>Actinomycetota</taxon>
        <taxon>Actinomycetes</taxon>
        <taxon>Micrococcales</taxon>
        <taxon>Cellulomonadaceae</taxon>
        <taxon>Oerskovia</taxon>
    </lineage>
</organism>